<gene>
    <name evidence="1" type="ORF">FWK35_00003708</name>
</gene>
<evidence type="ECO:0000313" key="2">
    <source>
        <dbReference type="Proteomes" id="UP000478052"/>
    </source>
</evidence>
<evidence type="ECO:0000313" key="1">
    <source>
        <dbReference type="EMBL" id="KAF0766443.1"/>
    </source>
</evidence>
<proteinExistence type="predicted"/>
<reference evidence="1 2" key="1">
    <citation type="submission" date="2019-08" db="EMBL/GenBank/DDBJ databases">
        <title>Whole genome of Aphis craccivora.</title>
        <authorList>
            <person name="Voronova N.V."/>
            <person name="Shulinski R.S."/>
            <person name="Bandarenka Y.V."/>
            <person name="Zhorov D.G."/>
            <person name="Warner D."/>
        </authorList>
    </citation>
    <scope>NUCLEOTIDE SEQUENCE [LARGE SCALE GENOMIC DNA]</scope>
    <source>
        <strain evidence="1">180601</strain>
        <tissue evidence="1">Whole Body</tissue>
    </source>
</reference>
<name>A0A6G0Z6R8_APHCR</name>
<sequence>MFRRYLKSTIRNRRGYKNPPKPRYLSEIIVEGEYKEYGQERFLLYDNGPNTYNKRIIMFATNIELSLLAESDTWYMFVTAVYYILERKTQVTLYKEVFNIIINECKTRDMYAAPRYFHLDFELGNHITINGCFYHLYQSTHRKLQKLGLETIYKEDSEFRKYYGMIDSLAFLPLDKVLDGMTCLKENKKYTTSCRRPFVLF</sequence>
<accession>A0A6G0Z6R8</accession>
<dbReference type="EMBL" id="VUJU01001192">
    <property type="protein sequence ID" value="KAF0766443.1"/>
    <property type="molecule type" value="Genomic_DNA"/>
</dbReference>
<organism evidence="1 2">
    <name type="scientific">Aphis craccivora</name>
    <name type="common">Cowpea aphid</name>
    <dbReference type="NCBI Taxonomy" id="307492"/>
    <lineage>
        <taxon>Eukaryota</taxon>
        <taxon>Metazoa</taxon>
        <taxon>Ecdysozoa</taxon>
        <taxon>Arthropoda</taxon>
        <taxon>Hexapoda</taxon>
        <taxon>Insecta</taxon>
        <taxon>Pterygota</taxon>
        <taxon>Neoptera</taxon>
        <taxon>Paraneoptera</taxon>
        <taxon>Hemiptera</taxon>
        <taxon>Sternorrhyncha</taxon>
        <taxon>Aphidomorpha</taxon>
        <taxon>Aphidoidea</taxon>
        <taxon>Aphididae</taxon>
        <taxon>Aphidini</taxon>
        <taxon>Aphis</taxon>
        <taxon>Aphis</taxon>
    </lineage>
</organism>
<dbReference type="OrthoDB" id="10034274at2759"/>
<protein>
    <submittedName>
        <fullName evidence="1">MULE domain-containing protein</fullName>
    </submittedName>
</protein>
<dbReference type="AlphaFoldDB" id="A0A6G0Z6R8"/>
<dbReference type="Proteomes" id="UP000478052">
    <property type="component" value="Unassembled WGS sequence"/>
</dbReference>
<comment type="caution">
    <text evidence="1">The sequence shown here is derived from an EMBL/GenBank/DDBJ whole genome shotgun (WGS) entry which is preliminary data.</text>
</comment>
<keyword evidence="2" id="KW-1185">Reference proteome</keyword>